<evidence type="ECO:0000313" key="2">
    <source>
        <dbReference type="Proteomes" id="UP001159364"/>
    </source>
</evidence>
<sequence>MDVVDAEFTSVHIHPAPMNVITSNECLDHAIVKDPTNHKVEPYLELTPEEVANLAALFANSLVREFSYGRPVMDKLWKYIMTISFKGNIHIGLLDYRHLKNGNSGFWQHIEYEDIRNYCFHCWKIGHNEENCRALNEDKFMPRKKWLPKKGVETFEVVKEINKSTLVASTDKSAFGLNATTSMDLVSSSTVAVILNSVASAMTAV</sequence>
<dbReference type="Proteomes" id="UP001159364">
    <property type="component" value="Linkage Group LG09"/>
</dbReference>
<evidence type="ECO:0000313" key="1">
    <source>
        <dbReference type="EMBL" id="KAJ8754949.1"/>
    </source>
</evidence>
<name>A0AAV8SSW8_9ROSI</name>
<dbReference type="AlphaFoldDB" id="A0AAV8SSW8"/>
<accession>A0AAV8SSW8</accession>
<gene>
    <name evidence="1" type="ORF">K2173_015461</name>
</gene>
<protein>
    <recommendedName>
        <fullName evidence="3">CCHC-type domain-containing protein</fullName>
    </recommendedName>
</protein>
<reference evidence="1 2" key="1">
    <citation type="submission" date="2021-09" db="EMBL/GenBank/DDBJ databases">
        <title>Genomic insights and catalytic innovation underlie evolution of tropane alkaloids biosynthesis.</title>
        <authorList>
            <person name="Wang Y.-J."/>
            <person name="Tian T."/>
            <person name="Huang J.-P."/>
            <person name="Huang S.-X."/>
        </authorList>
    </citation>
    <scope>NUCLEOTIDE SEQUENCE [LARGE SCALE GENOMIC DNA]</scope>
    <source>
        <strain evidence="1">KIB-2018</strain>
        <tissue evidence="1">Leaf</tissue>
    </source>
</reference>
<organism evidence="1 2">
    <name type="scientific">Erythroxylum novogranatense</name>
    <dbReference type="NCBI Taxonomy" id="1862640"/>
    <lineage>
        <taxon>Eukaryota</taxon>
        <taxon>Viridiplantae</taxon>
        <taxon>Streptophyta</taxon>
        <taxon>Embryophyta</taxon>
        <taxon>Tracheophyta</taxon>
        <taxon>Spermatophyta</taxon>
        <taxon>Magnoliopsida</taxon>
        <taxon>eudicotyledons</taxon>
        <taxon>Gunneridae</taxon>
        <taxon>Pentapetalae</taxon>
        <taxon>rosids</taxon>
        <taxon>fabids</taxon>
        <taxon>Malpighiales</taxon>
        <taxon>Erythroxylaceae</taxon>
        <taxon>Erythroxylum</taxon>
    </lineage>
</organism>
<keyword evidence="2" id="KW-1185">Reference proteome</keyword>
<evidence type="ECO:0008006" key="3">
    <source>
        <dbReference type="Google" id="ProtNLM"/>
    </source>
</evidence>
<comment type="caution">
    <text evidence="1">The sequence shown here is derived from an EMBL/GenBank/DDBJ whole genome shotgun (WGS) entry which is preliminary data.</text>
</comment>
<dbReference type="EMBL" id="JAIWQS010000009">
    <property type="protein sequence ID" value="KAJ8754949.1"/>
    <property type="molecule type" value="Genomic_DNA"/>
</dbReference>
<proteinExistence type="predicted"/>